<organism evidence="2 3">
    <name type="scientific">Cognatiyoonia koreensis</name>
    <dbReference type="NCBI Taxonomy" id="364200"/>
    <lineage>
        <taxon>Bacteria</taxon>
        <taxon>Pseudomonadati</taxon>
        <taxon>Pseudomonadota</taxon>
        <taxon>Alphaproteobacteria</taxon>
        <taxon>Rhodobacterales</taxon>
        <taxon>Paracoccaceae</taxon>
        <taxon>Cognatiyoonia</taxon>
    </lineage>
</organism>
<dbReference type="InterPro" id="IPR016208">
    <property type="entry name" value="Ald_Oxase/xanthine_DH-like"/>
</dbReference>
<accession>A0A1I0Q304</accession>
<dbReference type="Gene3D" id="3.30.365.10">
    <property type="entry name" value="Aldehyde oxidase/xanthine dehydrogenase, molybdopterin binding domain"/>
    <property type="match status" value="4"/>
</dbReference>
<dbReference type="SMART" id="SM01008">
    <property type="entry name" value="Ald_Xan_dh_C"/>
    <property type="match status" value="1"/>
</dbReference>
<dbReference type="AlphaFoldDB" id="A0A1I0Q304"/>
<dbReference type="EMBL" id="FOIZ01000001">
    <property type="protein sequence ID" value="SEW21252.1"/>
    <property type="molecule type" value="Genomic_DNA"/>
</dbReference>
<gene>
    <name evidence="2" type="ORF">SAMN04488515_1628</name>
</gene>
<dbReference type="InterPro" id="IPR000674">
    <property type="entry name" value="Ald_Oxase/Xan_DH_a/b"/>
</dbReference>
<dbReference type="GO" id="GO:0016491">
    <property type="term" value="F:oxidoreductase activity"/>
    <property type="evidence" value="ECO:0007669"/>
    <property type="project" value="InterPro"/>
</dbReference>
<evidence type="ECO:0000259" key="1">
    <source>
        <dbReference type="SMART" id="SM01008"/>
    </source>
</evidence>
<dbReference type="PANTHER" id="PTHR11908">
    <property type="entry name" value="XANTHINE DEHYDROGENASE"/>
    <property type="match status" value="1"/>
</dbReference>
<dbReference type="InterPro" id="IPR037165">
    <property type="entry name" value="AldOxase/xan_DH_Mopterin-bd_sf"/>
</dbReference>
<evidence type="ECO:0000313" key="3">
    <source>
        <dbReference type="Proteomes" id="UP000199167"/>
    </source>
</evidence>
<protein>
    <submittedName>
        <fullName evidence="2">Xanthine dehydrogenase YagR molybdenum-binding subunit</fullName>
    </submittedName>
</protein>
<dbReference type="PANTHER" id="PTHR11908:SF123">
    <property type="entry name" value="ALDEHYDE OXIDOREDUCTASE MOLYBDENUM-BINDING SUBUNIT PAOC"/>
    <property type="match status" value="1"/>
</dbReference>
<dbReference type="InterPro" id="IPR046867">
    <property type="entry name" value="AldOxase/xan_DH_MoCoBD2"/>
</dbReference>
<dbReference type="Proteomes" id="UP000199167">
    <property type="component" value="Unassembled WGS sequence"/>
</dbReference>
<feature type="domain" description="Aldehyde oxidase/xanthine dehydrogenase a/b hammerhead" evidence="1">
    <location>
        <begin position="37"/>
        <end position="142"/>
    </location>
</feature>
<keyword evidence="3" id="KW-1185">Reference proteome</keyword>
<evidence type="ECO:0000313" key="2">
    <source>
        <dbReference type="EMBL" id="SEW21252.1"/>
    </source>
</evidence>
<dbReference type="Gene3D" id="3.90.1170.50">
    <property type="entry name" value="Aldehyde oxidase/xanthine dehydrogenase, a/b hammerhead"/>
    <property type="match status" value="1"/>
</dbReference>
<name>A0A1I0Q304_9RHOB</name>
<reference evidence="2 3" key="1">
    <citation type="submission" date="2016-10" db="EMBL/GenBank/DDBJ databases">
        <authorList>
            <person name="de Groot N.N."/>
        </authorList>
    </citation>
    <scope>NUCLEOTIDE SEQUENCE [LARGE SCALE GENOMIC DNA]</scope>
    <source>
        <strain evidence="2 3">DSM 17925</strain>
    </source>
</reference>
<dbReference type="InterPro" id="IPR008274">
    <property type="entry name" value="AldOxase/xan_DH_MoCoBD1"/>
</dbReference>
<dbReference type="STRING" id="364200.SAMN04488515_1628"/>
<dbReference type="RefSeq" id="WP_089992550.1">
    <property type="nucleotide sequence ID" value="NZ_FOIZ01000001.1"/>
</dbReference>
<dbReference type="Pfam" id="PF02738">
    <property type="entry name" value="MoCoBD_1"/>
    <property type="match status" value="1"/>
</dbReference>
<sequence length="733" mass="77292">MTAHLKMDTTHDAVLDDMVQGVIGTETVRSDGPLKVTGQAPYAGETGEGTEAVGVFVRATIAKGRVASVNKADAMKMAGVLAVITDARLLRNPAQGTANTAPIQDPSEVAYFGQPIALVVAETFEQARHAAQNIPIAYEAATDAVTDPLDGAARIDRPDGKQMEQGDIETAMAEAAFSVDATYTTPSQNSAAMEPHATVASWDDEHLTVHSALQMLKYNRNELADALGISPDKVRILAPYVGGGFGSKLGLSPDVVAAALAAKALDRPVRVVLTRAQVFEATMRRSSTLQRVRLAVDDQGDLTAMGHDAIVSNLPGETFSEAVALATHFLYAGKNRAYAHSIARVNRTCAGSMRAPGEAVGMLALENAMDELAHKAGIDPVALRLRNIPDVHPENGKEYSSRRFADCLTQGAARFGWDKRNPIPGKTRDGEWLIGLGMASAARGNILKESKARVILHADATVTVETDMTDIGTGTYTILAQIAGEMLGLPLDRIAVKLGDTDFPTGAGSGGSWGASSVGSAVFLACQKLRSEIADLLNTDSVELTLKDGVATTGNVQKQLSEALHADLTAIGHIEPGDASDAVKHAGFGAHFAEVAVNSVTGETRVRRMLGVFSAGRILNAQTARSQCHGGMIFGVGAALTEELVHDARDGHIVNHNLAEYHVPVNLDIPQLDVVFLEERDAWANPIQSKGVGELGISGAGAAITNAIFNATGIRVRDYPATLDKLLPDLPDI</sequence>
<dbReference type="Pfam" id="PF01315">
    <property type="entry name" value="Ald_Xan_dh_C"/>
    <property type="match status" value="1"/>
</dbReference>
<dbReference type="InterPro" id="IPR036856">
    <property type="entry name" value="Ald_Oxase/Xan_DH_a/b_sf"/>
</dbReference>
<dbReference type="Pfam" id="PF20256">
    <property type="entry name" value="MoCoBD_2"/>
    <property type="match status" value="1"/>
</dbReference>
<dbReference type="SUPFAM" id="SSF54665">
    <property type="entry name" value="CO dehydrogenase molybdoprotein N-domain-like"/>
    <property type="match status" value="1"/>
</dbReference>
<proteinExistence type="predicted"/>
<dbReference type="SUPFAM" id="SSF56003">
    <property type="entry name" value="Molybdenum cofactor-binding domain"/>
    <property type="match status" value="1"/>
</dbReference>
<dbReference type="OrthoDB" id="8428274at2"/>
<dbReference type="GO" id="GO:0005506">
    <property type="term" value="F:iron ion binding"/>
    <property type="evidence" value="ECO:0007669"/>
    <property type="project" value="InterPro"/>
</dbReference>